<dbReference type="InParanoid" id="D8Q5Z7"/>
<feature type="signal peptide" evidence="2">
    <location>
        <begin position="1"/>
        <end position="28"/>
    </location>
</feature>
<reference evidence="3 4" key="1">
    <citation type="journal article" date="2010" name="Nat. Biotechnol.">
        <title>Genome sequence of the model mushroom Schizophyllum commune.</title>
        <authorList>
            <person name="Ohm R.A."/>
            <person name="de Jong J.F."/>
            <person name="Lugones L.G."/>
            <person name="Aerts A."/>
            <person name="Kothe E."/>
            <person name="Stajich J.E."/>
            <person name="de Vries R.P."/>
            <person name="Record E."/>
            <person name="Levasseur A."/>
            <person name="Baker S.E."/>
            <person name="Bartholomew K.A."/>
            <person name="Coutinho P.M."/>
            <person name="Erdmann S."/>
            <person name="Fowler T.J."/>
            <person name="Gathman A.C."/>
            <person name="Lombard V."/>
            <person name="Henrissat B."/>
            <person name="Knabe N."/>
            <person name="Kuees U."/>
            <person name="Lilly W.W."/>
            <person name="Lindquist E."/>
            <person name="Lucas S."/>
            <person name="Magnuson J.K."/>
            <person name="Piumi F."/>
            <person name="Raudaskoski M."/>
            <person name="Salamov A."/>
            <person name="Schmutz J."/>
            <person name="Schwarze F.W.M.R."/>
            <person name="vanKuyk P.A."/>
            <person name="Horton J.S."/>
            <person name="Grigoriev I.V."/>
            <person name="Woesten H.A.B."/>
        </authorList>
    </citation>
    <scope>NUCLEOTIDE SEQUENCE [LARGE SCALE GENOMIC DNA]</scope>
    <source>
        <strain evidence="4">H4-8 / FGSC 9210</strain>
    </source>
</reference>
<feature type="compositionally biased region" description="Low complexity" evidence="1">
    <location>
        <begin position="247"/>
        <end position="262"/>
    </location>
</feature>
<feature type="compositionally biased region" description="Basic and acidic residues" evidence="1">
    <location>
        <begin position="114"/>
        <end position="150"/>
    </location>
</feature>
<proteinExistence type="predicted"/>
<dbReference type="HOGENOM" id="CLU_602901_0_0_1"/>
<gene>
    <name evidence="3" type="ORF">SCHCODRAFT_109390</name>
</gene>
<dbReference type="EMBL" id="GL377306">
    <property type="protein sequence ID" value="EFI97053.1"/>
    <property type="molecule type" value="Genomic_DNA"/>
</dbReference>
<protein>
    <submittedName>
        <fullName evidence="3">Expressed protein</fullName>
    </submittedName>
</protein>
<keyword evidence="4" id="KW-1185">Reference proteome</keyword>
<feature type="compositionally biased region" description="Basic residues" evidence="1">
    <location>
        <begin position="75"/>
        <end position="84"/>
    </location>
</feature>
<feature type="compositionally biased region" description="Basic and acidic residues" evidence="1">
    <location>
        <begin position="200"/>
        <end position="225"/>
    </location>
</feature>
<sequence>MPVTTLVVGGLVAHFSLMVATVLFTSQAAHEEDRHPRSKKGKQGPRSTSTKGSLSKSTKGSLSKSTKGSLSKSTKGTRSKKGKQGPRSSPYLLINEFGGVGEGHEMVFKGQGAKGEDSKRAANDSKGKDSKGAVKDAKPKLKDSNPKLKDASPNLKDSTPKLKGAVKGAVSKAKEAVGKVKGAKRGSAKDEVAMKNMSGADKEAGSDADKEAGSDAKPIADKDAGTARSNRFARPAPVAQEDARLDAQAWQTPPTSAPAPSAEKTLITTIEPASTTSSDSKSSATETKPAPKPEAEDEEDSDSDDDDSDSDDSDDEDLEMITIPEEEAAAVRFAEENEEPSFERAKDVSFTKRQLQAKNLRPSTRLLRARYNFAHGDEYEEYLQDKAESQALDAELRASVHLPVDEKKRQKRLHNHYESDNITLRMLLIYMLQKNIEESLKSGDGEHKYYSVPA</sequence>
<dbReference type="VEuPathDB" id="FungiDB:SCHCODRAFT_02667519"/>
<accession>D8Q5Z7</accession>
<dbReference type="GeneID" id="9596487"/>
<feature type="compositionally biased region" description="Acidic residues" evidence="1">
    <location>
        <begin position="295"/>
        <end position="328"/>
    </location>
</feature>
<feature type="chain" id="PRO_5003120659" evidence="2">
    <location>
        <begin position="29"/>
        <end position="454"/>
    </location>
</feature>
<keyword evidence="2" id="KW-0732">Signal</keyword>
<feature type="region of interest" description="Disordered" evidence="1">
    <location>
        <begin position="28"/>
        <end position="350"/>
    </location>
</feature>
<feature type="compositionally biased region" description="Low complexity" evidence="1">
    <location>
        <begin position="273"/>
        <end position="288"/>
    </location>
</feature>
<dbReference type="OrthoDB" id="10443958at2759"/>
<feature type="non-terminal residue" evidence="3">
    <location>
        <position position="454"/>
    </location>
</feature>
<dbReference type="KEGG" id="scm:SCHCO_02667519"/>
<name>D8Q5Z7_SCHCM</name>
<evidence type="ECO:0000256" key="1">
    <source>
        <dbReference type="SAM" id="MobiDB-lite"/>
    </source>
</evidence>
<evidence type="ECO:0000313" key="3">
    <source>
        <dbReference type="EMBL" id="EFI97053.1"/>
    </source>
</evidence>
<dbReference type="RefSeq" id="XP_003031956.1">
    <property type="nucleotide sequence ID" value="XM_003031910.1"/>
</dbReference>
<feature type="compositionally biased region" description="Low complexity" evidence="1">
    <location>
        <begin position="46"/>
        <end position="74"/>
    </location>
</feature>
<feature type="compositionally biased region" description="Basic and acidic residues" evidence="1">
    <location>
        <begin position="341"/>
        <end position="350"/>
    </location>
</feature>
<evidence type="ECO:0000256" key="2">
    <source>
        <dbReference type="SAM" id="SignalP"/>
    </source>
</evidence>
<dbReference type="Proteomes" id="UP000007431">
    <property type="component" value="Unassembled WGS sequence"/>
</dbReference>
<dbReference type="AlphaFoldDB" id="D8Q5Z7"/>
<feature type="compositionally biased region" description="Low complexity" evidence="1">
    <location>
        <begin position="161"/>
        <end position="171"/>
    </location>
</feature>
<organism evidence="4">
    <name type="scientific">Schizophyllum commune (strain H4-8 / FGSC 9210)</name>
    <name type="common">Split gill fungus</name>
    <dbReference type="NCBI Taxonomy" id="578458"/>
    <lineage>
        <taxon>Eukaryota</taxon>
        <taxon>Fungi</taxon>
        <taxon>Dikarya</taxon>
        <taxon>Basidiomycota</taxon>
        <taxon>Agaricomycotina</taxon>
        <taxon>Agaricomycetes</taxon>
        <taxon>Agaricomycetidae</taxon>
        <taxon>Agaricales</taxon>
        <taxon>Schizophyllaceae</taxon>
        <taxon>Schizophyllum</taxon>
    </lineage>
</organism>
<evidence type="ECO:0000313" key="4">
    <source>
        <dbReference type="Proteomes" id="UP000007431"/>
    </source>
</evidence>